<dbReference type="EMBL" id="JAYMYQ010000004">
    <property type="protein sequence ID" value="KAK7337624.1"/>
    <property type="molecule type" value="Genomic_DNA"/>
</dbReference>
<comment type="caution">
    <text evidence="1">The sequence shown here is derived from an EMBL/GenBank/DDBJ whole genome shotgun (WGS) entry which is preliminary data.</text>
</comment>
<protein>
    <submittedName>
        <fullName evidence="1">Uncharacterized protein</fullName>
    </submittedName>
</protein>
<organism evidence="1 2">
    <name type="scientific">Canavalia gladiata</name>
    <name type="common">Sword bean</name>
    <name type="synonym">Dolichos gladiatus</name>
    <dbReference type="NCBI Taxonomy" id="3824"/>
    <lineage>
        <taxon>Eukaryota</taxon>
        <taxon>Viridiplantae</taxon>
        <taxon>Streptophyta</taxon>
        <taxon>Embryophyta</taxon>
        <taxon>Tracheophyta</taxon>
        <taxon>Spermatophyta</taxon>
        <taxon>Magnoliopsida</taxon>
        <taxon>eudicotyledons</taxon>
        <taxon>Gunneridae</taxon>
        <taxon>Pentapetalae</taxon>
        <taxon>rosids</taxon>
        <taxon>fabids</taxon>
        <taxon>Fabales</taxon>
        <taxon>Fabaceae</taxon>
        <taxon>Papilionoideae</taxon>
        <taxon>50 kb inversion clade</taxon>
        <taxon>NPAAA clade</taxon>
        <taxon>indigoferoid/millettioid clade</taxon>
        <taxon>Phaseoleae</taxon>
        <taxon>Canavalia</taxon>
    </lineage>
</organism>
<accession>A0AAN9QJE6</accession>
<gene>
    <name evidence="1" type="ORF">VNO77_18207</name>
</gene>
<keyword evidence="2" id="KW-1185">Reference proteome</keyword>
<name>A0AAN9QJE6_CANGL</name>
<sequence length="85" mass="9611">MPVSSSVVLTVYQLHIQLDQSSADSHANCNYDPMRLLRYCGCNYNLDVAYVLHDAYCNLNLNEEHFDGGTLHPLQISRCFSVTNT</sequence>
<reference evidence="1 2" key="1">
    <citation type="submission" date="2024-01" db="EMBL/GenBank/DDBJ databases">
        <title>The genomes of 5 underutilized Papilionoideae crops provide insights into root nodulation and disease resistanc.</title>
        <authorList>
            <person name="Jiang F."/>
        </authorList>
    </citation>
    <scope>NUCLEOTIDE SEQUENCE [LARGE SCALE GENOMIC DNA]</scope>
    <source>
        <strain evidence="1">LVBAO_FW01</strain>
        <tissue evidence="1">Leaves</tissue>
    </source>
</reference>
<evidence type="ECO:0000313" key="1">
    <source>
        <dbReference type="EMBL" id="KAK7337624.1"/>
    </source>
</evidence>
<dbReference type="Proteomes" id="UP001367508">
    <property type="component" value="Unassembled WGS sequence"/>
</dbReference>
<proteinExistence type="predicted"/>
<dbReference type="AlphaFoldDB" id="A0AAN9QJE6"/>
<evidence type="ECO:0000313" key="2">
    <source>
        <dbReference type="Proteomes" id="UP001367508"/>
    </source>
</evidence>